<evidence type="ECO:0000313" key="13">
    <source>
        <dbReference type="Proteomes" id="UP000271162"/>
    </source>
</evidence>
<dbReference type="NCBIfam" id="TIGR01771">
    <property type="entry name" value="L-LDH-NAD"/>
    <property type="match status" value="1"/>
</dbReference>
<feature type="active site" description="Proton acceptor" evidence="7">
    <location>
        <position position="210"/>
    </location>
</feature>
<dbReference type="AlphaFoldDB" id="A0A0N4Y6M2"/>
<dbReference type="InterPro" id="IPR018177">
    <property type="entry name" value="L-lactate_DH_AS"/>
</dbReference>
<dbReference type="PROSITE" id="PS00064">
    <property type="entry name" value="L_LDH"/>
    <property type="match status" value="1"/>
</dbReference>
<evidence type="ECO:0000256" key="8">
    <source>
        <dbReference type="PIRSR" id="PIRSR000102-3"/>
    </source>
</evidence>
<feature type="binding site" evidence="8">
    <location>
        <position position="130"/>
    </location>
    <ligand>
        <name>NAD(+)</name>
        <dbReference type="ChEBI" id="CHEBI:57540"/>
    </ligand>
</feature>
<dbReference type="FunFam" id="3.40.50.720:FF:000018">
    <property type="entry name" value="Malate dehydrogenase"/>
    <property type="match status" value="1"/>
</dbReference>
<proteinExistence type="inferred from homology"/>
<evidence type="ECO:0000259" key="11">
    <source>
        <dbReference type="Pfam" id="PF02866"/>
    </source>
</evidence>
<evidence type="ECO:0000256" key="4">
    <source>
        <dbReference type="ARBA" id="ARBA00023002"/>
    </source>
</evidence>
<feature type="binding site" evidence="8">
    <location>
        <begin position="44"/>
        <end position="49"/>
    </location>
    <ligand>
        <name>NAD(+)</name>
        <dbReference type="ChEBI" id="CHEBI:57540"/>
    </ligand>
</feature>
<dbReference type="EC" id="1.1.1.27" evidence="3 9"/>
<evidence type="ECO:0000313" key="14">
    <source>
        <dbReference type="WBParaSite" id="NBR_0001174001-mRNA-1"/>
    </source>
</evidence>
<dbReference type="PANTHER" id="PTHR43128:SF16">
    <property type="entry name" value="L-LACTATE DEHYDROGENASE"/>
    <property type="match status" value="1"/>
</dbReference>
<name>A0A0N4Y6M2_NIPBR</name>
<comment type="similarity">
    <text evidence="2">Belongs to the LDH/MDH superfamily. LDH family.</text>
</comment>
<dbReference type="InterPro" id="IPR022383">
    <property type="entry name" value="Lactate/malate_DH_C"/>
</dbReference>
<dbReference type="InterPro" id="IPR011304">
    <property type="entry name" value="L-lactate_DH"/>
</dbReference>
<feature type="binding site" evidence="8">
    <location>
        <position position="69"/>
    </location>
    <ligand>
        <name>NAD(+)</name>
        <dbReference type="ChEBI" id="CHEBI:57540"/>
    </ligand>
</feature>
<dbReference type="UniPathway" id="UPA00554">
    <property type="reaction ID" value="UER00611"/>
</dbReference>
<dbReference type="EMBL" id="UYSL01020590">
    <property type="protein sequence ID" value="VDL75330.1"/>
    <property type="molecule type" value="Genomic_DNA"/>
</dbReference>
<reference evidence="12 13" key="2">
    <citation type="submission" date="2018-11" db="EMBL/GenBank/DDBJ databases">
        <authorList>
            <consortium name="Pathogen Informatics"/>
        </authorList>
    </citation>
    <scope>NUCLEOTIDE SEQUENCE [LARGE SCALE GENOMIC DNA]</scope>
</reference>
<reference evidence="14" key="1">
    <citation type="submission" date="2017-02" db="UniProtKB">
        <authorList>
            <consortium name="WormBaseParasite"/>
        </authorList>
    </citation>
    <scope>IDENTIFICATION</scope>
</reference>
<dbReference type="PRINTS" id="PR00086">
    <property type="entry name" value="LLDHDRGNASE"/>
</dbReference>
<dbReference type="HAMAP" id="MF_00488">
    <property type="entry name" value="Lactate_dehydrog"/>
    <property type="match status" value="1"/>
</dbReference>
<keyword evidence="13" id="KW-1185">Reference proteome</keyword>
<accession>A0A0N4Y6M2</accession>
<dbReference type="InterPro" id="IPR001557">
    <property type="entry name" value="L-lactate/malate_DH"/>
</dbReference>
<dbReference type="InterPro" id="IPR036291">
    <property type="entry name" value="NAD(P)-bd_dom_sf"/>
</dbReference>
<evidence type="ECO:0000256" key="9">
    <source>
        <dbReference type="RuleBase" id="RU000496"/>
    </source>
</evidence>
<evidence type="ECO:0000313" key="12">
    <source>
        <dbReference type="EMBL" id="VDL75330.1"/>
    </source>
</evidence>
<evidence type="ECO:0000256" key="3">
    <source>
        <dbReference type="ARBA" id="ARBA00012967"/>
    </source>
</evidence>
<dbReference type="WBParaSite" id="NBR_0001174001-mRNA-1">
    <property type="protein sequence ID" value="NBR_0001174001-mRNA-1"/>
    <property type="gene ID" value="NBR_0001174001"/>
</dbReference>
<dbReference type="PIRSF" id="PIRSF000102">
    <property type="entry name" value="Lac_mal_DH"/>
    <property type="match status" value="1"/>
</dbReference>
<keyword evidence="4 9" id="KW-0560">Oxidoreductase</keyword>
<dbReference type="GO" id="GO:0006089">
    <property type="term" value="P:lactate metabolic process"/>
    <property type="evidence" value="ECO:0007669"/>
    <property type="project" value="TreeGrafter"/>
</dbReference>
<dbReference type="CDD" id="cd05293">
    <property type="entry name" value="LDH_1"/>
    <property type="match status" value="1"/>
</dbReference>
<feature type="domain" description="Lactate/malate dehydrogenase N-terminal" evidence="10">
    <location>
        <begin position="39"/>
        <end position="177"/>
    </location>
</feature>
<dbReference type="GO" id="GO:0004459">
    <property type="term" value="F:L-lactate dehydrogenase (NAD+) activity"/>
    <property type="evidence" value="ECO:0007669"/>
    <property type="project" value="UniProtKB-EC"/>
</dbReference>
<sequence length="348" mass="37709">MFVQKKIVVLADRFGICWSKTSAGLMHQIVPATSKAGFKVTVVGVGQVGMACAYSIMQQRACTELCLVDMVADKVKGEMMDLQHGLPFIGSCIVEAGTDYSVSAGSRLVVITAGARQKEGESRLALVQRNVDIFKSIVPKIVQHSPNTLIMVVSNPVDVLTYVTWKLSGLPKENVFGSGTNLDSARFRFMLSEKLKIAPSSCHGWIIGEHGDSSVAVWSGVNIAGVSLSQITKNAGPEEVAAELEIHKKVIDSAYEIIKLKGYTSWAIGLSVARIAYGIVTNARNVYALSTNVNGLHGITDDVYLSLPCVVGVNGVTHVVKQTLNKEEIEKLHKSWKTLYEVQSKLKM</sequence>
<evidence type="ECO:0000256" key="5">
    <source>
        <dbReference type="ARBA" id="ARBA00023027"/>
    </source>
</evidence>
<dbReference type="Gene3D" id="3.40.50.720">
    <property type="entry name" value="NAD(P)-binding Rossmann-like Domain"/>
    <property type="match status" value="1"/>
</dbReference>
<dbReference type="PANTHER" id="PTHR43128">
    <property type="entry name" value="L-2-HYDROXYCARBOXYLATE DEHYDROGENASE (NAD(P)(+))"/>
    <property type="match status" value="1"/>
</dbReference>
<evidence type="ECO:0000256" key="1">
    <source>
        <dbReference type="ARBA" id="ARBA00004843"/>
    </source>
</evidence>
<feature type="binding site" evidence="8">
    <location>
        <begin position="153"/>
        <end position="155"/>
    </location>
    <ligand>
        <name>NAD(+)</name>
        <dbReference type="ChEBI" id="CHEBI:57540"/>
    </ligand>
</feature>
<dbReference type="GO" id="GO:0005737">
    <property type="term" value="C:cytoplasm"/>
    <property type="evidence" value="ECO:0007669"/>
    <property type="project" value="InterPro"/>
</dbReference>
<dbReference type="SUPFAM" id="SSF56327">
    <property type="entry name" value="LDH C-terminal domain-like"/>
    <property type="match status" value="1"/>
</dbReference>
<dbReference type="NCBIfam" id="NF000824">
    <property type="entry name" value="PRK00066.1"/>
    <property type="match status" value="1"/>
</dbReference>
<evidence type="ECO:0000256" key="2">
    <source>
        <dbReference type="ARBA" id="ARBA00006054"/>
    </source>
</evidence>
<keyword evidence="5 8" id="KW-0520">NAD</keyword>
<protein>
    <recommendedName>
        <fullName evidence="3 9">L-lactate dehydrogenase</fullName>
        <ecNumber evidence="3 9">1.1.1.27</ecNumber>
    </recommendedName>
</protein>
<gene>
    <name evidence="12" type="ORF">NBR_LOCUS11741</name>
</gene>
<evidence type="ECO:0000256" key="7">
    <source>
        <dbReference type="PIRSR" id="PIRSR000102-1"/>
    </source>
</evidence>
<dbReference type="Proteomes" id="UP000271162">
    <property type="component" value="Unassembled WGS sequence"/>
</dbReference>
<dbReference type="Pfam" id="PF00056">
    <property type="entry name" value="Ldh_1_N"/>
    <property type="match status" value="1"/>
</dbReference>
<dbReference type="InterPro" id="IPR015955">
    <property type="entry name" value="Lactate_DH/Glyco_Ohase_4_C"/>
</dbReference>
<dbReference type="SUPFAM" id="SSF51735">
    <property type="entry name" value="NAD(P)-binding Rossmann-fold domains"/>
    <property type="match status" value="1"/>
</dbReference>
<evidence type="ECO:0000256" key="6">
    <source>
        <dbReference type="ARBA" id="ARBA00049258"/>
    </source>
</evidence>
<dbReference type="InterPro" id="IPR001236">
    <property type="entry name" value="Lactate/malate_DH_N"/>
</dbReference>
<dbReference type="OMA" id="AHVREKG"/>
<organism evidence="14">
    <name type="scientific">Nippostrongylus brasiliensis</name>
    <name type="common">Rat hookworm</name>
    <dbReference type="NCBI Taxonomy" id="27835"/>
    <lineage>
        <taxon>Eukaryota</taxon>
        <taxon>Metazoa</taxon>
        <taxon>Ecdysozoa</taxon>
        <taxon>Nematoda</taxon>
        <taxon>Chromadorea</taxon>
        <taxon>Rhabditida</taxon>
        <taxon>Rhabditina</taxon>
        <taxon>Rhabditomorpha</taxon>
        <taxon>Strongyloidea</taxon>
        <taxon>Heligmosomidae</taxon>
        <taxon>Nippostrongylus</taxon>
    </lineage>
</organism>
<dbReference type="Gene3D" id="3.90.110.10">
    <property type="entry name" value="Lactate dehydrogenase/glycoside hydrolase, family 4, C-terminal"/>
    <property type="match status" value="1"/>
</dbReference>
<comment type="catalytic activity">
    <reaction evidence="6 9">
        <text>(S)-lactate + NAD(+) = pyruvate + NADH + H(+)</text>
        <dbReference type="Rhea" id="RHEA:23444"/>
        <dbReference type="ChEBI" id="CHEBI:15361"/>
        <dbReference type="ChEBI" id="CHEBI:15378"/>
        <dbReference type="ChEBI" id="CHEBI:16651"/>
        <dbReference type="ChEBI" id="CHEBI:57540"/>
        <dbReference type="ChEBI" id="CHEBI:57945"/>
        <dbReference type="EC" id="1.1.1.27"/>
    </reaction>
</comment>
<feature type="domain" description="Lactate/malate dehydrogenase C-terminal" evidence="11">
    <location>
        <begin position="180"/>
        <end position="341"/>
    </location>
</feature>
<evidence type="ECO:0000259" key="10">
    <source>
        <dbReference type="Pfam" id="PF00056"/>
    </source>
</evidence>
<dbReference type="Pfam" id="PF02866">
    <property type="entry name" value="Ldh_1_C"/>
    <property type="match status" value="1"/>
</dbReference>
<dbReference type="STRING" id="27835.A0A0N4Y6M2"/>
<comment type="pathway">
    <text evidence="1 9">Fermentation; pyruvate fermentation to lactate; (S)-lactate from pyruvate: step 1/1.</text>
</comment>